<dbReference type="InterPro" id="IPR002491">
    <property type="entry name" value="ABC_transptr_periplasmic_BD"/>
</dbReference>
<keyword evidence="8" id="KW-1185">Reference proteome</keyword>
<proteinExistence type="inferred from homology"/>
<dbReference type="EMBL" id="FNGF01000002">
    <property type="protein sequence ID" value="SDK95161.1"/>
    <property type="molecule type" value="Genomic_DNA"/>
</dbReference>
<gene>
    <name evidence="7" type="ORF">SAMN05216298_2188</name>
</gene>
<feature type="domain" description="Fe/B12 periplasmic-binding" evidence="6">
    <location>
        <begin position="58"/>
        <end position="326"/>
    </location>
</feature>
<dbReference type="PROSITE" id="PS50983">
    <property type="entry name" value="FE_B12_PBP"/>
    <property type="match status" value="1"/>
</dbReference>
<reference evidence="8" key="1">
    <citation type="submission" date="2016-10" db="EMBL/GenBank/DDBJ databases">
        <authorList>
            <person name="Varghese N."/>
            <person name="Submissions S."/>
        </authorList>
    </citation>
    <scope>NUCLEOTIDE SEQUENCE [LARGE SCALE GENOMIC DNA]</scope>
    <source>
        <strain evidence="8">CGMCC 4.3147</strain>
    </source>
</reference>
<dbReference type="PANTHER" id="PTHR30532:SF1">
    <property type="entry name" value="IRON(3+)-HYDROXAMATE-BINDING PROTEIN FHUD"/>
    <property type="match status" value="1"/>
</dbReference>
<evidence type="ECO:0000256" key="1">
    <source>
        <dbReference type="ARBA" id="ARBA00004196"/>
    </source>
</evidence>
<keyword evidence="3" id="KW-0813">Transport</keyword>
<evidence type="ECO:0000259" key="6">
    <source>
        <dbReference type="PROSITE" id="PS50983"/>
    </source>
</evidence>
<dbReference type="PANTHER" id="PTHR30532">
    <property type="entry name" value="IRON III DICITRATE-BINDING PERIPLASMIC PROTEIN"/>
    <property type="match status" value="1"/>
</dbReference>
<dbReference type="STRING" id="380244.SAMN05216298_2188"/>
<evidence type="ECO:0000313" key="7">
    <source>
        <dbReference type="EMBL" id="SDK95161.1"/>
    </source>
</evidence>
<dbReference type="RefSeq" id="WP_091047547.1">
    <property type="nucleotide sequence ID" value="NZ_FNGF01000002.1"/>
</dbReference>
<dbReference type="AlphaFoldDB" id="A0A1G9G3B9"/>
<sequence>MSLIPNRSRAAALAAGLLGTVLALTACGSGDDATESDVETHTVQADNGAVEVPVDPQRVVTIGNTTLPFIDMGGEPVAVTEVSESERALIPEAQQAVYEGAAVLASSADQVDMEELASLEPDLILAQFPASEFEPLQEQLETIAPTVFWGLDVEWKALADGLGEAGAVSDALDEQKAAFDERIAGMQATYAEVIAGTSFVNVDRWASSDAGTFSISDFGCVEIAQGDLGMDFPQAAEGEDPLGWTSLPFEQIAGLSEYDVITYPVDAEGNPTEAFAPVVETNTWQALPAVGSGHALGLFCPGNNSYGSVLQYLDSLEAALATLPTE</sequence>
<evidence type="ECO:0000256" key="4">
    <source>
        <dbReference type="ARBA" id="ARBA00022729"/>
    </source>
</evidence>
<evidence type="ECO:0000256" key="2">
    <source>
        <dbReference type="ARBA" id="ARBA00008814"/>
    </source>
</evidence>
<evidence type="ECO:0000313" key="8">
    <source>
        <dbReference type="Proteomes" id="UP000198662"/>
    </source>
</evidence>
<protein>
    <submittedName>
        <fullName evidence="7">Iron complex transport system substrate-binding protein</fullName>
    </submittedName>
</protein>
<dbReference type="PROSITE" id="PS51257">
    <property type="entry name" value="PROKAR_LIPOPROTEIN"/>
    <property type="match status" value="1"/>
</dbReference>
<comment type="subcellular location">
    <subcellularLocation>
        <location evidence="1">Cell envelope</location>
    </subcellularLocation>
</comment>
<dbReference type="GO" id="GO:0030288">
    <property type="term" value="C:outer membrane-bounded periplasmic space"/>
    <property type="evidence" value="ECO:0007669"/>
    <property type="project" value="TreeGrafter"/>
</dbReference>
<dbReference type="SUPFAM" id="SSF53807">
    <property type="entry name" value="Helical backbone' metal receptor"/>
    <property type="match status" value="1"/>
</dbReference>
<keyword evidence="4 5" id="KW-0732">Signal</keyword>
<dbReference type="OrthoDB" id="7941913at2"/>
<comment type="similarity">
    <text evidence="2">Belongs to the bacterial solute-binding protein 8 family.</text>
</comment>
<name>A0A1G9G3B9_9ACTN</name>
<dbReference type="Gene3D" id="3.40.50.1980">
    <property type="entry name" value="Nitrogenase molybdenum iron protein domain"/>
    <property type="match status" value="2"/>
</dbReference>
<organism evidence="7 8">
    <name type="scientific">Glycomyces sambucus</name>
    <dbReference type="NCBI Taxonomy" id="380244"/>
    <lineage>
        <taxon>Bacteria</taxon>
        <taxon>Bacillati</taxon>
        <taxon>Actinomycetota</taxon>
        <taxon>Actinomycetes</taxon>
        <taxon>Glycomycetales</taxon>
        <taxon>Glycomycetaceae</taxon>
        <taxon>Glycomyces</taxon>
    </lineage>
</organism>
<dbReference type="GO" id="GO:1901678">
    <property type="term" value="P:iron coordination entity transport"/>
    <property type="evidence" value="ECO:0007669"/>
    <property type="project" value="UniProtKB-ARBA"/>
</dbReference>
<feature type="signal peptide" evidence="5">
    <location>
        <begin position="1"/>
        <end position="25"/>
    </location>
</feature>
<evidence type="ECO:0000256" key="3">
    <source>
        <dbReference type="ARBA" id="ARBA00022448"/>
    </source>
</evidence>
<dbReference type="InterPro" id="IPR051313">
    <property type="entry name" value="Bact_iron-sidero_bind"/>
</dbReference>
<accession>A0A1G9G3B9</accession>
<evidence type="ECO:0000256" key="5">
    <source>
        <dbReference type="SAM" id="SignalP"/>
    </source>
</evidence>
<dbReference type="Proteomes" id="UP000198662">
    <property type="component" value="Unassembled WGS sequence"/>
</dbReference>
<dbReference type="Pfam" id="PF01497">
    <property type="entry name" value="Peripla_BP_2"/>
    <property type="match status" value="1"/>
</dbReference>
<feature type="chain" id="PRO_5039406430" evidence="5">
    <location>
        <begin position="26"/>
        <end position="326"/>
    </location>
</feature>